<comment type="catalytic activity">
    <reaction evidence="4">
        <text>Endopeptidase action with P4 Glu or Asp, P1 preferably Glu &gt; Asp, P1' hydrophobic and P2' Ala.</text>
        <dbReference type="EC" id="3.4.24.78"/>
    </reaction>
</comment>
<dbReference type="NCBIfam" id="TIGR01441">
    <property type="entry name" value="GPR"/>
    <property type="match status" value="1"/>
</dbReference>
<keyword evidence="2 4" id="KW-0378">Hydrolase</keyword>
<dbReference type="InterPro" id="IPR023430">
    <property type="entry name" value="Pept_HybD-like_dom_sf"/>
</dbReference>
<dbReference type="SUPFAM" id="SSF53163">
    <property type="entry name" value="HybD-like"/>
    <property type="match status" value="1"/>
</dbReference>
<evidence type="ECO:0000256" key="4">
    <source>
        <dbReference type="HAMAP-Rule" id="MF_00626"/>
    </source>
</evidence>
<evidence type="ECO:0000256" key="3">
    <source>
        <dbReference type="ARBA" id="ARBA00023145"/>
    </source>
</evidence>
<feature type="chain" id="PRO_5039767003" description="Germination protease" evidence="4">
    <location>
        <begin position="9"/>
        <end position="330"/>
    </location>
</feature>
<dbReference type="Proteomes" id="UP000806542">
    <property type="component" value="Unassembled WGS sequence"/>
</dbReference>
<evidence type="ECO:0000256" key="2">
    <source>
        <dbReference type="ARBA" id="ARBA00022801"/>
    </source>
</evidence>
<dbReference type="PIRSF" id="PIRSF019549">
    <property type="entry name" value="Peptidase_A25"/>
    <property type="match status" value="1"/>
</dbReference>
<organism evidence="5 6">
    <name type="scientific">Ructibacterium gallinarum</name>
    <dbReference type="NCBI Taxonomy" id="2779355"/>
    <lineage>
        <taxon>Bacteria</taxon>
        <taxon>Bacillati</taxon>
        <taxon>Bacillota</taxon>
        <taxon>Clostridia</taxon>
        <taxon>Eubacteriales</taxon>
        <taxon>Oscillospiraceae</taxon>
        <taxon>Ructibacterium</taxon>
    </lineage>
</organism>
<protein>
    <recommendedName>
        <fullName evidence="4">Germination protease</fullName>
        <ecNumber evidence="4">3.4.24.78</ecNumber>
    </recommendedName>
    <alternativeName>
        <fullName evidence="4">GPR endopeptidase</fullName>
    </alternativeName>
    <alternativeName>
        <fullName evidence="4">Germination proteinase</fullName>
    </alternativeName>
    <alternativeName>
        <fullName evidence="4">Spore protease</fullName>
    </alternativeName>
</protein>
<dbReference type="Pfam" id="PF03418">
    <property type="entry name" value="Peptidase_A25"/>
    <property type="match status" value="2"/>
</dbReference>
<accession>A0A9D5RAX8</accession>
<feature type="propeptide" id="PRO_5039767002" evidence="4">
    <location>
        <begin position="1"/>
        <end position="8"/>
    </location>
</feature>
<dbReference type="HAMAP" id="MF_00626">
    <property type="entry name" value="Germination_prot"/>
    <property type="match status" value="1"/>
</dbReference>
<sequence>MSENTRCDLAVEAREMLTEAHGEEYEIPGVEVKQKTVGGYIYVTSVQVKTEEGAKHLGKEKGDYVTVEMPARFFGQQKIYEEMCKTCAEVLKHLSEKILTSEQDTVLVVGLGNWNITADALGPRVIDSLMITRHLKEYMPEEIDEGIRPVCAISPGVLGLTGIETGEIVKGLVQRVQPRMVIAIDALCSRKVERVNTTIQFSDTGITPGEGIGNKRQALNEDTLGVPVLAIGVPTVVDAATIAGDSINWVLRRLSNEAGEKHPLYRVFSELEGEDKYELIRESIAPAFGNFIVAPKEVDAVIADISDVIANGINISLHKGIGLSDIDRYV</sequence>
<evidence type="ECO:0000256" key="1">
    <source>
        <dbReference type="ARBA" id="ARBA00022670"/>
    </source>
</evidence>
<dbReference type="Gene3D" id="3.40.50.1450">
    <property type="entry name" value="HybD-like"/>
    <property type="match status" value="1"/>
</dbReference>
<keyword evidence="1 4" id="KW-0645">Protease</keyword>
<comment type="PTM">
    <text evidence="4">Autoproteolytically processed. The inactive tetrameric zymogen termed p46 autoprocesses to a smaller form termed p41, which is active only during spore germination.</text>
</comment>
<dbReference type="EMBL" id="JADCKB010000005">
    <property type="protein sequence ID" value="MBE5039508.1"/>
    <property type="molecule type" value="Genomic_DNA"/>
</dbReference>
<dbReference type="EC" id="3.4.24.78" evidence="4"/>
<dbReference type="GO" id="GO:0004222">
    <property type="term" value="F:metalloendopeptidase activity"/>
    <property type="evidence" value="ECO:0007669"/>
    <property type="project" value="UniProtKB-UniRule"/>
</dbReference>
<comment type="similarity">
    <text evidence="4">Belongs to the peptidase A25 family.</text>
</comment>
<dbReference type="GO" id="GO:0006508">
    <property type="term" value="P:proteolysis"/>
    <property type="evidence" value="ECO:0007669"/>
    <property type="project" value="UniProtKB-UniRule"/>
</dbReference>
<keyword evidence="3 4" id="KW-0865">Zymogen</keyword>
<comment type="function">
    <text evidence="4">Initiates the rapid degradation of small, acid-soluble proteins during spore germination.</text>
</comment>
<comment type="subunit">
    <text evidence="4">Homotetramer.</text>
</comment>
<dbReference type="AlphaFoldDB" id="A0A9D5RAX8"/>
<keyword evidence="6" id="KW-1185">Reference proteome</keyword>
<comment type="caution">
    <text evidence="5">The sequence shown here is derived from an EMBL/GenBank/DDBJ whole genome shotgun (WGS) entry which is preliminary data.</text>
</comment>
<name>A0A9D5RAX8_9FIRM</name>
<dbReference type="InterPro" id="IPR005080">
    <property type="entry name" value="Peptidase_A25"/>
</dbReference>
<evidence type="ECO:0000313" key="5">
    <source>
        <dbReference type="EMBL" id="MBE5039508.1"/>
    </source>
</evidence>
<dbReference type="GO" id="GO:0009847">
    <property type="term" value="P:spore germination"/>
    <property type="evidence" value="ECO:0007669"/>
    <property type="project" value="UniProtKB-UniRule"/>
</dbReference>
<evidence type="ECO:0000313" key="6">
    <source>
        <dbReference type="Proteomes" id="UP000806542"/>
    </source>
</evidence>
<gene>
    <name evidence="4" type="primary">gpr</name>
    <name evidence="5" type="ORF">INF28_03400</name>
</gene>
<reference evidence="5" key="1">
    <citation type="submission" date="2020-10" db="EMBL/GenBank/DDBJ databases">
        <title>ChiBAC.</title>
        <authorList>
            <person name="Zenner C."/>
            <person name="Hitch T.C.A."/>
            <person name="Clavel T."/>
        </authorList>
    </citation>
    <scope>NUCLEOTIDE SEQUENCE</scope>
    <source>
        <strain evidence="5">DSM 107454</strain>
    </source>
</reference>
<proteinExistence type="inferred from homology"/>
<dbReference type="RefSeq" id="WP_226392073.1">
    <property type="nucleotide sequence ID" value="NZ_JADCKB010000005.1"/>
</dbReference>